<gene>
    <name evidence="3" type="ORF">Ocin01_03770</name>
</gene>
<evidence type="ECO:0000259" key="2">
    <source>
        <dbReference type="Pfam" id="PF01683"/>
    </source>
</evidence>
<dbReference type="Proteomes" id="UP000094527">
    <property type="component" value="Unassembled WGS sequence"/>
</dbReference>
<feature type="domain" description="EB" evidence="2">
    <location>
        <begin position="185"/>
        <end position="237"/>
    </location>
</feature>
<keyword evidence="1" id="KW-0732">Signal</keyword>
<keyword evidence="4" id="KW-1185">Reference proteome</keyword>
<evidence type="ECO:0000256" key="1">
    <source>
        <dbReference type="SAM" id="SignalP"/>
    </source>
</evidence>
<dbReference type="InterPro" id="IPR006149">
    <property type="entry name" value="EB_dom"/>
</dbReference>
<accession>A0A1D2NCE5</accession>
<protein>
    <recommendedName>
        <fullName evidence="2">EB domain-containing protein</fullName>
    </recommendedName>
</protein>
<dbReference type="OrthoDB" id="8272734at2759"/>
<dbReference type="OMA" id="CECYDTL"/>
<proteinExistence type="predicted"/>
<reference evidence="3 4" key="1">
    <citation type="journal article" date="2016" name="Genome Biol. Evol.">
        <title>Gene Family Evolution Reflects Adaptation to Soil Environmental Stressors in the Genome of the Collembolan Orchesella cincta.</title>
        <authorList>
            <person name="Faddeeva-Vakhrusheva A."/>
            <person name="Derks M.F."/>
            <person name="Anvar S.Y."/>
            <person name="Agamennone V."/>
            <person name="Suring W."/>
            <person name="Smit S."/>
            <person name="van Straalen N.M."/>
            <person name="Roelofs D."/>
        </authorList>
    </citation>
    <scope>NUCLEOTIDE SEQUENCE [LARGE SCALE GENOMIC DNA]</scope>
    <source>
        <tissue evidence="3">Mixed pool</tissue>
    </source>
</reference>
<dbReference type="EMBL" id="LJIJ01000092">
    <property type="protein sequence ID" value="ODN02933.1"/>
    <property type="molecule type" value="Genomic_DNA"/>
</dbReference>
<comment type="caution">
    <text evidence="3">The sequence shown here is derived from an EMBL/GenBank/DDBJ whole genome shotgun (WGS) entry which is preliminary data.</text>
</comment>
<sequence>MAKFYQCFSFVLTVLFPIILAERPLHPDLYGKPCTNDSYNEPDLAHCNLDRNMYCSEKGICECIIGERGRVFSHYEKKCIEVASPENNFACDKDVQCKLSSYGKYSRCNFDYDRCECHDGDEHTTLVDNVCFIQSPPQRLRSARGFQGCSSDEECKSSSLGKLSRCNRATSQCECYDTLSGGKQEAVEYNGRCLYQKILGEFCSEDDECRAGYHKNAVCESHPSYLPKEKICQCLKSQSCDGSGAHSSRVESQSLMMIGFTTVIMGLLATKVVG</sequence>
<feature type="chain" id="PRO_5008905352" description="EB domain-containing protein" evidence="1">
    <location>
        <begin position="22"/>
        <end position="274"/>
    </location>
</feature>
<dbReference type="Pfam" id="PF01683">
    <property type="entry name" value="EB"/>
    <property type="match status" value="1"/>
</dbReference>
<evidence type="ECO:0000313" key="3">
    <source>
        <dbReference type="EMBL" id="ODN02933.1"/>
    </source>
</evidence>
<feature type="signal peptide" evidence="1">
    <location>
        <begin position="1"/>
        <end position="21"/>
    </location>
</feature>
<evidence type="ECO:0000313" key="4">
    <source>
        <dbReference type="Proteomes" id="UP000094527"/>
    </source>
</evidence>
<name>A0A1D2NCE5_ORCCI</name>
<organism evidence="3 4">
    <name type="scientific">Orchesella cincta</name>
    <name type="common">Springtail</name>
    <name type="synonym">Podura cincta</name>
    <dbReference type="NCBI Taxonomy" id="48709"/>
    <lineage>
        <taxon>Eukaryota</taxon>
        <taxon>Metazoa</taxon>
        <taxon>Ecdysozoa</taxon>
        <taxon>Arthropoda</taxon>
        <taxon>Hexapoda</taxon>
        <taxon>Collembola</taxon>
        <taxon>Entomobryomorpha</taxon>
        <taxon>Entomobryoidea</taxon>
        <taxon>Orchesellidae</taxon>
        <taxon>Orchesellinae</taxon>
        <taxon>Orchesella</taxon>
    </lineage>
</organism>
<dbReference type="AlphaFoldDB" id="A0A1D2NCE5"/>